<reference evidence="1 2" key="1">
    <citation type="journal article" date="2024" name="G3 (Bethesda)">
        <title>Genome assembly of Hibiscus sabdariffa L. provides insights into metabolisms of medicinal natural products.</title>
        <authorList>
            <person name="Kim T."/>
        </authorList>
    </citation>
    <scope>NUCLEOTIDE SEQUENCE [LARGE SCALE GENOMIC DNA]</scope>
    <source>
        <strain evidence="1">TK-2024</strain>
        <tissue evidence="1">Old leaves</tissue>
    </source>
</reference>
<dbReference type="Proteomes" id="UP001396334">
    <property type="component" value="Unassembled WGS sequence"/>
</dbReference>
<protein>
    <submittedName>
        <fullName evidence="1">Uncharacterized protein</fullName>
    </submittedName>
</protein>
<accession>A0ABR2SIM5</accession>
<organism evidence="1 2">
    <name type="scientific">Hibiscus sabdariffa</name>
    <name type="common">roselle</name>
    <dbReference type="NCBI Taxonomy" id="183260"/>
    <lineage>
        <taxon>Eukaryota</taxon>
        <taxon>Viridiplantae</taxon>
        <taxon>Streptophyta</taxon>
        <taxon>Embryophyta</taxon>
        <taxon>Tracheophyta</taxon>
        <taxon>Spermatophyta</taxon>
        <taxon>Magnoliopsida</taxon>
        <taxon>eudicotyledons</taxon>
        <taxon>Gunneridae</taxon>
        <taxon>Pentapetalae</taxon>
        <taxon>rosids</taxon>
        <taxon>malvids</taxon>
        <taxon>Malvales</taxon>
        <taxon>Malvaceae</taxon>
        <taxon>Malvoideae</taxon>
        <taxon>Hibiscus</taxon>
    </lineage>
</organism>
<gene>
    <name evidence="1" type="ORF">V6N11_064752</name>
</gene>
<name>A0ABR2SIM5_9ROSI</name>
<evidence type="ECO:0000313" key="1">
    <source>
        <dbReference type="EMBL" id="KAK9024846.1"/>
    </source>
</evidence>
<comment type="caution">
    <text evidence="1">The sequence shown here is derived from an EMBL/GenBank/DDBJ whole genome shotgun (WGS) entry which is preliminary data.</text>
</comment>
<evidence type="ECO:0000313" key="2">
    <source>
        <dbReference type="Proteomes" id="UP001396334"/>
    </source>
</evidence>
<keyword evidence="2" id="KW-1185">Reference proteome</keyword>
<proteinExistence type="predicted"/>
<dbReference type="EMBL" id="JBBPBN010000014">
    <property type="protein sequence ID" value="KAK9024846.1"/>
    <property type="molecule type" value="Genomic_DNA"/>
</dbReference>
<sequence>MGTRSSLVHLVGRIIDCGRGKPTARACADSVVKGSLGVDYGVVEGDSQSLVVELNSNASKDSLGVVGKAKSLNAIVDSLLSPE</sequence>